<name>A0AA43Z7W6_9GAMM</name>
<dbReference type="Proteomes" id="UP000736384">
    <property type="component" value="Unassembled WGS sequence"/>
</dbReference>
<organism evidence="1 2">
    <name type="scientific">Azotobacter chroococcum</name>
    <dbReference type="NCBI Taxonomy" id="353"/>
    <lineage>
        <taxon>Bacteria</taxon>
        <taxon>Pseudomonadati</taxon>
        <taxon>Pseudomonadota</taxon>
        <taxon>Gammaproteobacteria</taxon>
        <taxon>Pseudomonadales</taxon>
        <taxon>Pseudomonadaceae</taxon>
        <taxon>Azotobacter</taxon>
    </lineage>
</organism>
<dbReference type="RefSeq" id="WP_165893263.1">
    <property type="nucleotide sequence ID" value="NZ_JAAPAP010000011.1"/>
</dbReference>
<dbReference type="AlphaFoldDB" id="A0AA43Z7W6"/>
<gene>
    <name evidence="1" type="ORF">HA520_15050</name>
</gene>
<sequence length="436" mass="49747">MRLKNPNINFSWCQLKSEYLITFDSKDMFCANVANFKSLLTSHSSIELKGSDKIIFKGSEFPLEIARGELSDGSVYYDITISSNDKDLNVYSELLRDMRVICSRMSGRSIITLQDGIGEHYCNLGYPIIYKTENLMRKLIAKFMAISIGYDWGDSSTPKEVLDSVRTGSKKEKANFLQEVDFIQLSNFLFKRYTKADSARFMESLRDKGDEETVKVGDLKLYTPFTNWEKYFSPRVDCSSEYLQTKWDRLYDYRCKIAHCRAISKSEFDDLASISKEVCEKIQSALSSIEDVHIGDEDRDELAENLSGEASKGAAEFIAKYNNMASLLKSACELSSSEDDVFSKYDTNKSNIKMQARYLLKNKGMINREIAEKVDKAQQFRNIIVHHMGLIEISEAELTEEIASIDSVIDFISALDTNDLANLKGVDKRDTRENEE</sequence>
<comment type="caution">
    <text evidence="1">The sequence shown here is derived from an EMBL/GenBank/DDBJ whole genome shotgun (WGS) entry which is preliminary data.</text>
</comment>
<protein>
    <recommendedName>
        <fullName evidence="3">Apea-like HEPN domain-containing protein</fullName>
    </recommendedName>
</protein>
<evidence type="ECO:0008006" key="3">
    <source>
        <dbReference type="Google" id="ProtNLM"/>
    </source>
</evidence>
<reference evidence="1" key="1">
    <citation type="submission" date="2020-03" db="EMBL/GenBank/DDBJ databases">
        <title>Genome assembly of Azotobacter chroococcum W5.</title>
        <authorList>
            <person name="Kannepalli A."/>
        </authorList>
    </citation>
    <scope>NUCLEOTIDE SEQUENCE</scope>
    <source>
        <strain evidence="1">W5</strain>
    </source>
</reference>
<evidence type="ECO:0000313" key="2">
    <source>
        <dbReference type="Proteomes" id="UP000736384"/>
    </source>
</evidence>
<evidence type="ECO:0000313" key="1">
    <source>
        <dbReference type="EMBL" id="NHN78580.1"/>
    </source>
</evidence>
<dbReference type="EMBL" id="JAAPAP010000011">
    <property type="protein sequence ID" value="NHN78580.1"/>
    <property type="molecule type" value="Genomic_DNA"/>
</dbReference>
<proteinExistence type="predicted"/>
<accession>A0AA43Z7W6</accession>